<name>A0A8B6FJ40_MYTGA</name>
<dbReference type="InterPro" id="IPR025398">
    <property type="entry name" value="DUF4371"/>
</dbReference>
<feature type="domain" description="DUF4371" evidence="1">
    <location>
        <begin position="2"/>
        <end position="76"/>
    </location>
</feature>
<dbReference type="Proteomes" id="UP000596742">
    <property type="component" value="Unassembled WGS sequence"/>
</dbReference>
<dbReference type="Pfam" id="PF14291">
    <property type="entry name" value="DUF4371"/>
    <property type="match status" value="1"/>
</dbReference>
<evidence type="ECO:0000259" key="1">
    <source>
        <dbReference type="Pfam" id="PF14291"/>
    </source>
</evidence>
<reference evidence="2" key="1">
    <citation type="submission" date="2018-11" db="EMBL/GenBank/DDBJ databases">
        <authorList>
            <person name="Alioto T."/>
            <person name="Alioto T."/>
        </authorList>
    </citation>
    <scope>NUCLEOTIDE SEQUENCE</scope>
</reference>
<comment type="caution">
    <text evidence="2">The sequence shown here is derived from an EMBL/GenBank/DDBJ whole genome shotgun (WGS) entry which is preliminary data.</text>
</comment>
<dbReference type="PANTHER" id="PTHR45749:SF21">
    <property type="entry name" value="DUF4371 DOMAIN-CONTAINING PROTEIN"/>
    <property type="match status" value="1"/>
</dbReference>
<keyword evidence="3" id="KW-1185">Reference proteome</keyword>
<gene>
    <name evidence="2" type="ORF">MGAL_10B011805</name>
</gene>
<dbReference type="PANTHER" id="PTHR45749">
    <property type="match status" value="1"/>
</dbReference>
<protein>
    <recommendedName>
        <fullName evidence="1">DUF4371 domain-containing protein</fullName>
    </recommendedName>
</protein>
<proteinExistence type="predicted"/>
<accession>A0A8B6FJ40</accession>
<organism evidence="2 3">
    <name type="scientific">Mytilus galloprovincialis</name>
    <name type="common">Mediterranean mussel</name>
    <dbReference type="NCBI Taxonomy" id="29158"/>
    <lineage>
        <taxon>Eukaryota</taxon>
        <taxon>Metazoa</taxon>
        <taxon>Spiralia</taxon>
        <taxon>Lophotrochozoa</taxon>
        <taxon>Mollusca</taxon>
        <taxon>Bivalvia</taxon>
        <taxon>Autobranchia</taxon>
        <taxon>Pteriomorphia</taxon>
        <taxon>Mytilida</taxon>
        <taxon>Mytiloidea</taxon>
        <taxon>Mytilidae</taxon>
        <taxon>Mytilinae</taxon>
        <taxon>Mytilus</taxon>
    </lineage>
</organism>
<sequence length="149" mass="16770">MADECTDVANLEQMAVCIRFVDVKSIVNEDFIGFVPLDKVDAASISTALLKIMEDCKLDLRNLRGQGYDGASVMSGFKIWFAAQRSDEVFNRCIWMKAAAIAESIDIELGKPRTVGRMRHRANAAFSDDSVHGYYRVNAYFPFVDHCFE</sequence>
<evidence type="ECO:0000313" key="2">
    <source>
        <dbReference type="EMBL" id="VDI50001.1"/>
    </source>
</evidence>
<dbReference type="EMBL" id="UYJE01006906">
    <property type="protein sequence ID" value="VDI50001.1"/>
    <property type="molecule type" value="Genomic_DNA"/>
</dbReference>
<dbReference type="AlphaFoldDB" id="A0A8B6FJ40"/>
<evidence type="ECO:0000313" key="3">
    <source>
        <dbReference type="Proteomes" id="UP000596742"/>
    </source>
</evidence>
<dbReference type="OrthoDB" id="10023262at2759"/>